<dbReference type="PANTHER" id="PTHR12993">
    <property type="entry name" value="N-ACETYLGLUCOSAMINYL-PHOSPHATIDYLINOSITOL DE-N-ACETYLASE-RELATED"/>
    <property type="match status" value="1"/>
</dbReference>
<accession>A0ABD5SFD6</accession>
<dbReference type="SUPFAM" id="SSF102588">
    <property type="entry name" value="LmbE-like"/>
    <property type="match status" value="1"/>
</dbReference>
<evidence type="ECO:0000313" key="1">
    <source>
        <dbReference type="EMBL" id="MFC6763798.1"/>
    </source>
</evidence>
<protein>
    <submittedName>
        <fullName evidence="1">PIG-L deacetylase family protein</fullName>
        <ecNumber evidence="1">3.5.1.-</ecNumber>
    </submittedName>
</protein>
<dbReference type="PANTHER" id="PTHR12993:SF11">
    <property type="entry name" value="N-ACETYLGLUCOSAMINYL-PHOSPHATIDYLINOSITOL DE-N-ACETYLASE"/>
    <property type="match status" value="1"/>
</dbReference>
<gene>
    <name evidence="1" type="ORF">ACFQE6_01555</name>
</gene>
<comment type="caution">
    <text evidence="1">The sequence shown here is derived from an EMBL/GenBank/DDBJ whole genome shotgun (WGS) entry which is preliminary data.</text>
</comment>
<dbReference type="EMBL" id="JBHSWV010000022">
    <property type="protein sequence ID" value="MFC6763798.1"/>
    <property type="molecule type" value="Genomic_DNA"/>
</dbReference>
<dbReference type="InterPro" id="IPR024078">
    <property type="entry name" value="LmbE-like_dom_sf"/>
</dbReference>
<name>A0ABD5SFD6_9EURY</name>
<evidence type="ECO:0000313" key="2">
    <source>
        <dbReference type="Proteomes" id="UP001596383"/>
    </source>
</evidence>
<dbReference type="RefSeq" id="WP_273736898.1">
    <property type="nucleotide sequence ID" value="NZ_JAQIVI010000022.1"/>
</dbReference>
<dbReference type="EC" id="3.5.1.-" evidence="1"/>
<organism evidence="1 2">
    <name type="scientific">Natrinema soli</name>
    <dbReference type="NCBI Taxonomy" id="1930624"/>
    <lineage>
        <taxon>Archaea</taxon>
        <taxon>Methanobacteriati</taxon>
        <taxon>Methanobacteriota</taxon>
        <taxon>Stenosarchaea group</taxon>
        <taxon>Halobacteria</taxon>
        <taxon>Halobacteriales</taxon>
        <taxon>Natrialbaceae</taxon>
        <taxon>Natrinema</taxon>
    </lineage>
</organism>
<dbReference type="Pfam" id="PF02585">
    <property type="entry name" value="PIG-L"/>
    <property type="match status" value="1"/>
</dbReference>
<sequence>MSHRLLVIGAHPDDPDIRAGGLACSCAAAGHDVRFVSLTDGRGGHHEQHGPELVDRRREEAAAAAAAGGIEYRILENPDGRLRPTLENRVEVIRLIREYNPDVVLTHRPNDYHPDHRYTSQLVRDAAYMVTVPNVCPDAPALDSNPVFAYLLDTFKRPYPFSPDIIVPIDEEMLERKYDMLDCHESQMYEWLPYTEDKLAAVPDDPDEHREWLTTDPISGLEEMGNTADRFREQLIERYGVKRGREIEYAEAFEVSEYGGDLTSELAGGLFAP</sequence>
<dbReference type="InterPro" id="IPR003737">
    <property type="entry name" value="GlcNAc_PI_deacetylase-related"/>
</dbReference>
<dbReference type="Proteomes" id="UP001596383">
    <property type="component" value="Unassembled WGS sequence"/>
</dbReference>
<dbReference type="Gene3D" id="3.40.50.10320">
    <property type="entry name" value="LmbE-like"/>
    <property type="match status" value="1"/>
</dbReference>
<dbReference type="AlphaFoldDB" id="A0ABD5SFD6"/>
<keyword evidence="2" id="KW-1185">Reference proteome</keyword>
<dbReference type="GO" id="GO:0016787">
    <property type="term" value="F:hydrolase activity"/>
    <property type="evidence" value="ECO:0007669"/>
    <property type="project" value="UniProtKB-KW"/>
</dbReference>
<proteinExistence type="predicted"/>
<keyword evidence="1" id="KW-0378">Hydrolase</keyword>
<reference evidence="1 2" key="1">
    <citation type="journal article" date="2019" name="Int. J. Syst. Evol. Microbiol.">
        <title>The Global Catalogue of Microorganisms (GCM) 10K type strain sequencing project: providing services to taxonomists for standard genome sequencing and annotation.</title>
        <authorList>
            <consortium name="The Broad Institute Genomics Platform"/>
            <consortium name="The Broad Institute Genome Sequencing Center for Infectious Disease"/>
            <person name="Wu L."/>
            <person name="Ma J."/>
        </authorList>
    </citation>
    <scope>NUCLEOTIDE SEQUENCE [LARGE SCALE GENOMIC DNA]</scope>
    <source>
        <strain evidence="1 2">LMG 29247</strain>
    </source>
</reference>